<dbReference type="STRING" id="1797988.A3I35_04070"/>
<evidence type="ECO:0000256" key="1">
    <source>
        <dbReference type="SAM" id="Phobius"/>
    </source>
</evidence>
<organism evidence="2 3">
    <name type="scientific">Candidatus Falkowbacteria bacterium RIFCSPLOWO2_02_FULL_45_15</name>
    <dbReference type="NCBI Taxonomy" id="1797988"/>
    <lineage>
        <taxon>Bacteria</taxon>
        <taxon>Candidatus Falkowiibacteriota</taxon>
    </lineage>
</organism>
<keyword evidence="1" id="KW-1133">Transmembrane helix</keyword>
<dbReference type="AlphaFoldDB" id="A0A1F5RWT2"/>
<dbReference type="NCBIfam" id="TIGR02532">
    <property type="entry name" value="IV_pilin_GFxxxE"/>
    <property type="match status" value="1"/>
</dbReference>
<dbReference type="EMBL" id="MFFV01000050">
    <property type="protein sequence ID" value="OGF18683.1"/>
    <property type="molecule type" value="Genomic_DNA"/>
</dbReference>
<name>A0A1F5RWT2_9BACT</name>
<evidence type="ECO:0000313" key="2">
    <source>
        <dbReference type="EMBL" id="OGF18683.1"/>
    </source>
</evidence>
<keyword evidence="1" id="KW-0472">Membrane</keyword>
<keyword evidence="1" id="KW-0812">Transmembrane</keyword>
<evidence type="ECO:0000313" key="3">
    <source>
        <dbReference type="Proteomes" id="UP000177878"/>
    </source>
</evidence>
<comment type="caution">
    <text evidence="2">The sequence shown here is derived from an EMBL/GenBank/DDBJ whole genome shotgun (WGS) entry which is preliminary data.</text>
</comment>
<gene>
    <name evidence="2" type="ORF">A3I35_04070</name>
</gene>
<sequence length="141" mass="15363">MFSCFNDKGFTLIEVMVSIAIITGTFFAIISVFPFSLNINQKAQNLTSAAYLAQAGLEKTLSTGYESSGVGTVEAKARLSNDPASFLYPFYRQTIVTYVDGNLADSAVDTGLKKIAATVFWYNPLSAQEQQYSLTTLLSKN</sequence>
<dbReference type="PROSITE" id="PS00409">
    <property type="entry name" value="PROKAR_NTER_METHYL"/>
    <property type="match status" value="1"/>
</dbReference>
<reference evidence="2 3" key="1">
    <citation type="journal article" date="2016" name="Nat. Commun.">
        <title>Thousands of microbial genomes shed light on interconnected biogeochemical processes in an aquifer system.</title>
        <authorList>
            <person name="Anantharaman K."/>
            <person name="Brown C.T."/>
            <person name="Hug L.A."/>
            <person name="Sharon I."/>
            <person name="Castelle C.J."/>
            <person name="Probst A.J."/>
            <person name="Thomas B.C."/>
            <person name="Singh A."/>
            <person name="Wilkins M.J."/>
            <person name="Karaoz U."/>
            <person name="Brodie E.L."/>
            <person name="Williams K.H."/>
            <person name="Hubbard S.S."/>
            <person name="Banfield J.F."/>
        </authorList>
    </citation>
    <scope>NUCLEOTIDE SEQUENCE [LARGE SCALE GENOMIC DNA]</scope>
</reference>
<dbReference type="InterPro" id="IPR012902">
    <property type="entry name" value="N_methyl_site"/>
</dbReference>
<dbReference type="Proteomes" id="UP000177878">
    <property type="component" value="Unassembled WGS sequence"/>
</dbReference>
<accession>A0A1F5RWT2</accession>
<feature type="transmembrane region" description="Helical" evidence="1">
    <location>
        <begin position="12"/>
        <end position="37"/>
    </location>
</feature>
<protein>
    <recommendedName>
        <fullName evidence="4">Type II secretion system protein GspG C-terminal domain-containing protein</fullName>
    </recommendedName>
</protein>
<dbReference type="Pfam" id="PF07963">
    <property type="entry name" value="N_methyl"/>
    <property type="match status" value="1"/>
</dbReference>
<evidence type="ECO:0008006" key="4">
    <source>
        <dbReference type="Google" id="ProtNLM"/>
    </source>
</evidence>
<proteinExistence type="predicted"/>